<keyword evidence="2" id="KW-0378">Hydrolase</keyword>
<dbReference type="SUPFAM" id="SSF53474">
    <property type="entry name" value="alpha/beta-Hydrolases"/>
    <property type="match status" value="1"/>
</dbReference>
<dbReference type="RefSeq" id="WP_260976188.1">
    <property type="nucleotide sequence ID" value="NZ_JAOANI010000015.1"/>
</dbReference>
<dbReference type="Proteomes" id="UP001147830">
    <property type="component" value="Unassembled WGS sequence"/>
</dbReference>
<proteinExistence type="predicted"/>
<dbReference type="InterPro" id="IPR051044">
    <property type="entry name" value="MAG_DAG_Lipase"/>
</dbReference>
<keyword evidence="3" id="KW-1185">Reference proteome</keyword>
<dbReference type="Pfam" id="PF12146">
    <property type="entry name" value="Hydrolase_4"/>
    <property type="match status" value="1"/>
</dbReference>
<reference evidence="2" key="1">
    <citation type="journal article" date="2022" name="Front. Microbiol.">
        <title>Genome-based taxonomic rearrangement of Oceanobacter-related bacteria including the description of Thalassolituus hydrocarbonoclasticus sp. nov. and Thalassolituus pacificus sp. nov. and emended description of the genus Thalassolituus.</title>
        <authorList>
            <person name="Dong C."/>
            <person name="Wei L."/>
            <person name="Wang J."/>
            <person name="Lai Q."/>
            <person name="Huang Z."/>
            <person name="Shao Z."/>
        </authorList>
    </citation>
    <scope>NUCLEOTIDE SEQUENCE</scope>
    <source>
        <strain evidence="2">59MF3M-4</strain>
    </source>
</reference>
<dbReference type="PANTHER" id="PTHR11614">
    <property type="entry name" value="PHOSPHOLIPASE-RELATED"/>
    <property type="match status" value="1"/>
</dbReference>
<comment type="caution">
    <text evidence="2">The sequence shown here is derived from an EMBL/GenBank/DDBJ whole genome shotgun (WGS) entry which is preliminary data.</text>
</comment>
<evidence type="ECO:0000313" key="2">
    <source>
        <dbReference type="EMBL" id="MCT7359320.1"/>
    </source>
</evidence>
<feature type="domain" description="Serine aminopeptidase S33" evidence="1">
    <location>
        <begin position="69"/>
        <end position="301"/>
    </location>
</feature>
<dbReference type="GO" id="GO:0016787">
    <property type="term" value="F:hydrolase activity"/>
    <property type="evidence" value="ECO:0007669"/>
    <property type="project" value="UniProtKB-KW"/>
</dbReference>
<protein>
    <submittedName>
        <fullName evidence="2">Alpha/beta hydrolase</fullName>
    </submittedName>
</protein>
<dbReference type="Gene3D" id="3.40.50.1820">
    <property type="entry name" value="alpha/beta hydrolase"/>
    <property type="match status" value="1"/>
</dbReference>
<organism evidence="2 3">
    <name type="scientific">Thalassolituus pacificus</name>
    <dbReference type="NCBI Taxonomy" id="2975440"/>
    <lineage>
        <taxon>Bacteria</taxon>
        <taxon>Pseudomonadati</taxon>
        <taxon>Pseudomonadota</taxon>
        <taxon>Gammaproteobacteria</taxon>
        <taxon>Oceanospirillales</taxon>
        <taxon>Oceanospirillaceae</taxon>
        <taxon>Thalassolituus</taxon>
    </lineage>
</organism>
<evidence type="ECO:0000259" key="1">
    <source>
        <dbReference type="Pfam" id="PF12146"/>
    </source>
</evidence>
<evidence type="ECO:0000313" key="3">
    <source>
        <dbReference type="Proteomes" id="UP001147830"/>
    </source>
</evidence>
<reference evidence="2" key="2">
    <citation type="submission" date="2022-08" db="EMBL/GenBank/DDBJ databases">
        <authorList>
            <person name="Dong C."/>
        </authorList>
    </citation>
    <scope>NUCLEOTIDE SEQUENCE</scope>
    <source>
        <strain evidence="2">59MF3M-4</strain>
    </source>
</reference>
<gene>
    <name evidence="2" type="ORF">NYR02_09830</name>
</gene>
<dbReference type="AlphaFoldDB" id="A0A9X2WFV6"/>
<name>A0A9X2WFV6_9GAMM</name>
<dbReference type="InterPro" id="IPR022742">
    <property type="entry name" value="Hydrolase_4"/>
</dbReference>
<dbReference type="EMBL" id="JAOANI010000015">
    <property type="protein sequence ID" value="MCT7359320.1"/>
    <property type="molecule type" value="Genomic_DNA"/>
</dbReference>
<sequence>MSLSWSKNGLVSALKPMDWQFREPASGAQMDAYLQMYRLDFPELSGVRHFAGLIQAADYQIAVQVWRPQNPRGTAIVVHGYYDHVGLYGSLIGFCLQQGLNVVTFDLPGHGLSSGESASIGSFQEYDEVFSLILQRTRGGLGGPLYVFGQSTGGAIIINYLLKRQLTKAQSPFAGITLMAPLVRPKGWYRGRLVHTFVSLFLRQVRRKFNPNSADTEFLRFIAEQDPLQPHHLSVRWVGALKQWIPYIEALPASELAVTIVQGDNDNTVAWRHNLKLLAQKFPRQRLMMLPGGQHHLVNESPQHREQIYRQLAEWLLSDSNPV</sequence>
<accession>A0A9X2WFV6</accession>
<dbReference type="InterPro" id="IPR029058">
    <property type="entry name" value="AB_hydrolase_fold"/>
</dbReference>